<dbReference type="Proteomes" id="UP001163835">
    <property type="component" value="Unassembled WGS sequence"/>
</dbReference>
<keyword evidence="2" id="KW-1185">Reference proteome</keyword>
<evidence type="ECO:0000313" key="2">
    <source>
        <dbReference type="Proteomes" id="UP001163835"/>
    </source>
</evidence>
<gene>
    <name evidence="1" type="ORF">F5876DRAFT_77983</name>
</gene>
<dbReference type="EMBL" id="MU795171">
    <property type="protein sequence ID" value="KAJ3809228.1"/>
    <property type="molecule type" value="Genomic_DNA"/>
</dbReference>
<evidence type="ECO:0000313" key="1">
    <source>
        <dbReference type="EMBL" id="KAJ3809228.1"/>
    </source>
</evidence>
<reference evidence="1" key="1">
    <citation type="submission" date="2022-09" db="EMBL/GenBank/DDBJ databases">
        <title>A Global Phylogenomic Analysis of the Shiitake Genus Lentinula.</title>
        <authorList>
            <consortium name="DOE Joint Genome Institute"/>
            <person name="Sierra-Patev S."/>
            <person name="Min B."/>
            <person name="Naranjo-Ortiz M."/>
            <person name="Looney B."/>
            <person name="Konkel Z."/>
            <person name="Slot J.C."/>
            <person name="Sakamoto Y."/>
            <person name="Steenwyk J.L."/>
            <person name="Rokas A."/>
            <person name="Carro J."/>
            <person name="Camarero S."/>
            <person name="Ferreira P."/>
            <person name="Molpeceres G."/>
            <person name="Ruiz-Duenas F.J."/>
            <person name="Serrano A."/>
            <person name="Henrissat B."/>
            <person name="Drula E."/>
            <person name="Hughes K.W."/>
            <person name="Mata J.L."/>
            <person name="Ishikawa N.K."/>
            <person name="Vargas-Isla R."/>
            <person name="Ushijima S."/>
            <person name="Smith C.A."/>
            <person name="Ahrendt S."/>
            <person name="Andreopoulos W."/>
            <person name="He G."/>
            <person name="Labutti K."/>
            <person name="Lipzen A."/>
            <person name="Ng V."/>
            <person name="Riley R."/>
            <person name="Sandor L."/>
            <person name="Barry K."/>
            <person name="Martinez A.T."/>
            <person name="Xiao Y."/>
            <person name="Gibbons J.G."/>
            <person name="Terashima K."/>
            <person name="Grigoriev I.V."/>
            <person name="Hibbett D.S."/>
        </authorList>
    </citation>
    <scope>NUCLEOTIDE SEQUENCE</scope>
    <source>
        <strain evidence="1">TMI1499</strain>
    </source>
</reference>
<protein>
    <submittedName>
        <fullName evidence="1">Uncharacterized protein</fullName>
    </submittedName>
</protein>
<sequence length="240" mass="24945">MLSQTMKFLLGSLVLALMVSSQVQAAAIPVVSLRATDMDDFSLAPASNSAAVHRSSETLEMRDTYRGTAEWGSQRRSLASLASSHSSQLKDLAGNFRNSGNEKKKQTVDGPKKQGIHHQILGHLTKFGGTFVNKKEKVPDPPRPGAEPPKPPIEPLKPHDPPAPHPEEGTNESSQKSKTENVKDLAELGTTAAGTIGAVASTYKGIKGEGGAAPAADGSATNGVGDTPDGPTVPAPGKTA</sequence>
<comment type="caution">
    <text evidence="1">The sequence shown here is derived from an EMBL/GenBank/DDBJ whole genome shotgun (WGS) entry which is preliminary data.</text>
</comment>
<organism evidence="1 2">
    <name type="scientific">Lentinula aff. lateritia</name>
    <dbReference type="NCBI Taxonomy" id="2804960"/>
    <lineage>
        <taxon>Eukaryota</taxon>
        <taxon>Fungi</taxon>
        <taxon>Dikarya</taxon>
        <taxon>Basidiomycota</taxon>
        <taxon>Agaricomycotina</taxon>
        <taxon>Agaricomycetes</taxon>
        <taxon>Agaricomycetidae</taxon>
        <taxon>Agaricales</taxon>
        <taxon>Marasmiineae</taxon>
        <taxon>Omphalotaceae</taxon>
        <taxon>Lentinula</taxon>
    </lineage>
</organism>
<proteinExistence type="predicted"/>
<accession>A0ACC1TX76</accession>
<name>A0ACC1TX76_9AGAR</name>